<evidence type="ECO:0000256" key="7">
    <source>
        <dbReference type="ARBA" id="ARBA00023002"/>
    </source>
</evidence>
<comment type="subcellular location">
    <subcellularLocation>
        <location evidence="1">Membrane</location>
        <topology evidence="1">Single-pass membrane protein</topology>
    </subcellularLocation>
</comment>
<name>A0A2N9G880_FAGSY</name>
<reference evidence="12" key="1">
    <citation type="submission" date="2018-02" db="EMBL/GenBank/DDBJ databases">
        <authorList>
            <person name="Cohen D.B."/>
            <person name="Kent A.D."/>
        </authorList>
    </citation>
    <scope>NUCLEOTIDE SEQUENCE</scope>
</reference>
<evidence type="ECO:0000313" key="12">
    <source>
        <dbReference type="EMBL" id="SPC95294.1"/>
    </source>
</evidence>
<evidence type="ECO:0000256" key="10">
    <source>
        <dbReference type="ARBA" id="ARBA00023136"/>
    </source>
</evidence>
<dbReference type="PANTHER" id="PTHR24282:SF135">
    <property type="entry name" value="CYTOCHROME P450 709B2"/>
    <property type="match status" value="1"/>
</dbReference>
<dbReference type="PRINTS" id="PR00385">
    <property type="entry name" value="P450"/>
</dbReference>
<feature type="binding site" description="axial binding residue" evidence="11">
    <location>
        <position position="294"/>
    </location>
    <ligand>
        <name>heme</name>
        <dbReference type="ChEBI" id="CHEBI:30413"/>
    </ligand>
    <ligandPart>
        <name>Fe</name>
        <dbReference type="ChEBI" id="CHEBI:18248"/>
    </ligandPart>
</feature>
<dbReference type="InterPro" id="IPR001128">
    <property type="entry name" value="Cyt_P450"/>
</dbReference>
<keyword evidence="10" id="KW-0472">Membrane</keyword>
<keyword evidence="5 11" id="KW-0479">Metal-binding</keyword>
<evidence type="ECO:0000256" key="5">
    <source>
        <dbReference type="ARBA" id="ARBA00022723"/>
    </source>
</evidence>
<keyword evidence="6" id="KW-1133">Transmembrane helix</keyword>
<evidence type="ECO:0000256" key="2">
    <source>
        <dbReference type="ARBA" id="ARBA00010617"/>
    </source>
</evidence>
<evidence type="ECO:0000256" key="4">
    <source>
        <dbReference type="ARBA" id="ARBA00022692"/>
    </source>
</evidence>
<protein>
    <recommendedName>
        <fullName evidence="13">Cytochrome P450</fullName>
    </recommendedName>
</protein>
<dbReference type="GO" id="GO:0020037">
    <property type="term" value="F:heme binding"/>
    <property type="evidence" value="ECO:0007669"/>
    <property type="project" value="InterPro"/>
</dbReference>
<keyword evidence="3 11" id="KW-0349">Heme</keyword>
<keyword evidence="8 11" id="KW-0408">Iron</keyword>
<dbReference type="PRINTS" id="PR00463">
    <property type="entry name" value="EP450I"/>
</dbReference>
<evidence type="ECO:0008006" key="13">
    <source>
        <dbReference type="Google" id="ProtNLM"/>
    </source>
</evidence>
<accession>A0A2N9G880</accession>
<gene>
    <name evidence="12" type="ORF">FSB_LOCUS23176</name>
</gene>
<dbReference type="Pfam" id="PF00067">
    <property type="entry name" value="p450"/>
    <property type="match status" value="1"/>
</dbReference>
<dbReference type="AlphaFoldDB" id="A0A2N9G880"/>
<dbReference type="GO" id="GO:0004497">
    <property type="term" value="F:monooxygenase activity"/>
    <property type="evidence" value="ECO:0007669"/>
    <property type="project" value="UniProtKB-KW"/>
</dbReference>
<keyword evidence="7" id="KW-0560">Oxidoreductase</keyword>
<dbReference type="Gene3D" id="1.10.630.10">
    <property type="entry name" value="Cytochrome P450"/>
    <property type="match status" value="1"/>
</dbReference>
<dbReference type="GO" id="GO:0016020">
    <property type="term" value="C:membrane"/>
    <property type="evidence" value="ECO:0007669"/>
    <property type="project" value="UniProtKB-SubCell"/>
</dbReference>
<dbReference type="InterPro" id="IPR036396">
    <property type="entry name" value="Cyt_P450_sf"/>
</dbReference>
<keyword evidence="9" id="KW-0503">Monooxygenase</keyword>
<evidence type="ECO:0000256" key="11">
    <source>
        <dbReference type="PIRSR" id="PIRSR602401-1"/>
    </source>
</evidence>
<comment type="similarity">
    <text evidence="2">Belongs to the cytochrome P450 family.</text>
</comment>
<evidence type="ECO:0000256" key="9">
    <source>
        <dbReference type="ARBA" id="ARBA00023033"/>
    </source>
</evidence>
<evidence type="ECO:0000256" key="6">
    <source>
        <dbReference type="ARBA" id="ARBA00022989"/>
    </source>
</evidence>
<dbReference type="InterPro" id="IPR002401">
    <property type="entry name" value="Cyt_P450_E_grp-I"/>
</dbReference>
<evidence type="ECO:0000256" key="3">
    <source>
        <dbReference type="ARBA" id="ARBA00022617"/>
    </source>
</evidence>
<dbReference type="EMBL" id="OIVN01001557">
    <property type="protein sequence ID" value="SPC95294.1"/>
    <property type="molecule type" value="Genomic_DNA"/>
</dbReference>
<dbReference type="GO" id="GO:0016705">
    <property type="term" value="F:oxidoreductase activity, acting on paired donors, with incorporation or reduction of molecular oxygen"/>
    <property type="evidence" value="ECO:0007669"/>
    <property type="project" value="InterPro"/>
</dbReference>
<organism evidence="12">
    <name type="scientific">Fagus sylvatica</name>
    <name type="common">Beechnut</name>
    <dbReference type="NCBI Taxonomy" id="28930"/>
    <lineage>
        <taxon>Eukaryota</taxon>
        <taxon>Viridiplantae</taxon>
        <taxon>Streptophyta</taxon>
        <taxon>Embryophyta</taxon>
        <taxon>Tracheophyta</taxon>
        <taxon>Spermatophyta</taxon>
        <taxon>Magnoliopsida</taxon>
        <taxon>eudicotyledons</taxon>
        <taxon>Gunneridae</taxon>
        <taxon>Pentapetalae</taxon>
        <taxon>rosids</taxon>
        <taxon>fabids</taxon>
        <taxon>Fagales</taxon>
        <taxon>Fagaceae</taxon>
        <taxon>Fagus</taxon>
    </lineage>
</organism>
<dbReference type="GO" id="GO:0005506">
    <property type="term" value="F:iron ion binding"/>
    <property type="evidence" value="ECO:0007669"/>
    <property type="project" value="InterPro"/>
</dbReference>
<proteinExistence type="inferred from homology"/>
<keyword evidence="4" id="KW-0812">Transmembrane</keyword>
<dbReference type="PANTHER" id="PTHR24282">
    <property type="entry name" value="CYTOCHROME P450 FAMILY MEMBER"/>
    <property type="match status" value="1"/>
</dbReference>
<dbReference type="InterPro" id="IPR050665">
    <property type="entry name" value="Cytochrome_P450_Monooxygen"/>
</dbReference>
<evidence type="ECO:0000256" key="8">
    <source>
        <dbReference type="ARBA" id="ARBA00023004"/>
    </source>
</evidence>
<sequence>MTACTISMLDEWKNHAVAAEDQSQRIEMNREFKELTADIIAHTAFGSSFVQGREAFKAQEELQKYCAASNADFFIPGSQYLPTPTNLQIWKLDRKMKNSLKCIIESRLNSKATGSPCHNDDLLGLMIEASEIGIRDNSPTLNVNDIMEECKTFFFAGHETTSNLLTWAAFLLSLHSEWQEKLRQEVLKECGMGIPDADMLAKLKLMNMFLLEALRLYGPVVELFREASKDMKLGDVMIPKGTCISIPIVKIHRRKDYWGEDANEFNPLRFINGISKAAKHPNALLAFAVGPRACIGQNFAMLEAKTVIALILQRFSLSLSPEYKHAPTDNLTIQPQHGLPIIVKPLRL</sequence>
<evidence type="ECO:0000256" key="1">
    <source>
        <dbReference type="ARBA" id="ARBA00004167"/>
    </source>
</evidence>
<comment type="cofactor">
    <cofactor evidence="11">
        <name>heme</name>
        <dbReference type="ChEBI" id="CHEBI:30413"/>
    </cofactor>
</comment>
<dbReference type="SUPFAM" id="SSF48264">
    <property type="entry name" value="Cytochrome P450"/>
    <property type="match status" value="1"/>
</dbReference>